<dbReference type="RefSeq" id="WP_069912603.1">
    <property type="nucleotide sequence ID" value="NZ_LAJE02000401.1"/>
</dbReference>
<reference evidence="2 3" key="1">
    <citation type="journal article" date="2015" name="Genome Announc.">
        <title>Genome Assemblies of Three Soil-Associated Devosia species: D. insulae, D. limi, and D. soli.</title>
        <authorList>
            <person name="Hassan Y.I."/>
            <person name="Lepp D."/>
            <person name="Zhou T."/>
        </authorList>
    </citation>
    <scope>NUCLEOTIDE SEQUENCE [LARGE SCALE GENOMIC DNA]</scope>
    <source>
        <strain evidence="2 3">DS-56</strain>
    </source>
</reference>
<feature type="compositionally biased region" description="Polar residues" evidence="1">
    <location>
        <begin position="187"/>
        <end position="197"/>
    </location>
</feature>
<evidence type="ECO:0008006" key="4">
    <source>
        <dbReference type="Google" id="ProtNLM"/>
    </source>
</evidence>
<feature type="region of interest" description="Disordered" evidence="1">
    <location>
        <begin position="158"/>
        <end position="207"/>
    </location>
</feature>
<evidence type="ECO:0000313" key="3">
    <source>
        <dbReference type="Proteomes" id="UP000095463"/>
    </source>
</evidence>
<feature type="compositionally biased region" description="Low complexity" evidence="1">
    <location>
        <begin position="167"/>
        <end position="186"/>
    </location>
</feature>
<comment type="caution">
    <text evidence="2">The sequence shown here is derived from an EMBL/GenBank/DDBJ whole genome shotgun (WGS) entry which is preliminary data.</text>
</comment>
<keyword evidence="3" id="KW-1185">Reference proteome</keyword>
<evidence type="ECO:0000313" key="2">
    <source>
        <dbReference type="EMBL" id="OEO28027.1"/>
    </source>
</evidence>
<protein>
    <recommendedName>
        <fullName evidence="4">Nutrient deprivation-induced protein</fullName>
    </recommendedName>
</protein>
<name>A0A1E5XHF9_9HYPH</name>
<dbReference type="Proteomes" id="UP000095463">
    <property type="component" value="Unassembled WGS sequence"/>
</dbReference>
<sequence>MAPDYPTDTDLSPDRVRSDAAALTETAEADLGHLADEVKQQAAAIGDEAMTQLEGVTEKAKGLATDQKDLLVAQLGGVSGALQKVAGELDSSGEAGSRYVRMLADGADKLTSTVRDNDVDQIIGIAQDFGRKQPVAFMGAAALLGFVASRFVLASASRKPEAAPTAGSSPSGSSYGSNPPGSGQSSMRSGSNPSTAVFNEGGRNGGY</sequence>
<dbReference type="OrthoDB" id="7889162at2"/>
<dbReference type="AlphaFoldDB" id="A0A1E5XHF9"/>
<gene>
    <name evidence="2" type="ORF">VW23_006420</name>
</gene>
<organism evidence="2 3">
    <name type="scientific">Devosia insulae DS-56</name>
    <dbReference type="NCBI Taxonomy" id="1116389"/>
    <lineage>
        <taxon>Bacteria</taxon>
        <taxon>Pseudomonadati</taxon>
        <taxon>Pseudomonadota</taxon>
        <taxon>Alphaproteobacteria</taxon>
        <taxon>Hyphomicrobiales</taxon>
        <taxon>Devosiaceae</taxon>
        <taxon>Devosia</taxon>
    </lineage>
</organism>
<evidence type="ECO:0000256" key="1">
    <source>
        <dbReference type="SAM" id="MobiDB-lite"/>
    </source>
</evidence>
<accession>A0A1E5XHF9</accession>
<dbReference type="EMBL" id="LAJE02000401">
    <property type="protein sequence ID" value="OEO28027.1"/>
    <property type="molecule type" value="Genomic_DNA"/>
</dbReference>
<proteinExistence type="predicted"/>